<feature type="compositionally biased region" description="Low complexity" evidence="10">
    <location>
        <begin position="606"/>
        <end position="620"/>
    </location>
</feature>
<evidence type="ECO:0000259" key="11">
    <source>
        <dbReference type="Pfam" id="PF24105"/>
    </source>
</evidence>
<dbReference type="SUPFAM" id="SSF50978">
    <property type="entry name" value="WD40 repeat-like"/>
    <property type="match status" value="1"/>
</dbReference>
<evidence type="ECO:0000313" key="12">
    <source>
        <dbReference type="EMBL" id="RKF64922.1"/>
    </source>
</evidence>
<feature type="repeat" description="WD" evidence="9">
    <location>
        <begin position="10"/>
        <end position="45"/>
    </location>
</feature>
<dbReference type="Pfam" id="PF24105">
    <property type="entry name" value="Beta-prop_CAF1B_HIR1"/>
    <property type="match status" value="2"/>
</dbReference>
<evidence type="ECO:0000256" key="5">
    <source>
        <dbReference type="ARBA" id="ARBA00022763"/>
    </source>
</evidence>
<dbReference type="OrthoDB" id="71227at2759"/>
<feature type="region of interest" description="Disordered" evidence="10">
    <location>
        <begin position="453"/>
        <end position="481"/>
    </location>
</feature>
<keyword evidence="6" id="KW-0156">Chromatin regulator</keyword>
<feature type="compositionally biased region" description="Polar residues" evidence="10">
    <location>
        <begin position="623"/>
        <end position="642"/>
    </location>
</feature>
<evidence type="ECO:0000256" key="10">
    <source>
        <dbReference type="SAM" id="MobiDB-lite"/>
    </source>
</evidence>
<dbReference type="GO" id="GO:0005634">
    <property type="term" value="C:nucleus"/>
    <property type="evidence" value="ECO:0007669"/>
    <property type="project" value="UniProtKB-SubCell"/>
</dbReference>
<dbReference type="GO" id="GO:0033186">
    <property type="term" value="C:CAF-1 complex"/>
    <property type="evidence" value="ECO:0007669"/>
    <property type="project" value="TreeGrafter"/>
</dbReference>
<dbReference type="PROSITE" id="PS50294">
    <property type="entry name" value="WD_REPEATS_REGION"/>
    <property type="match status" value="2"/>
</dbReference>
<evidence type="ECO:0000256" key="4">
    <source>
        <dbReference type="ARBA" id="ARBA00022737"/>
    </source>
</evidence>
<evidence type="ECO:0000256" key="9">
    <source>
        <dbReference type="PROSITE-ProRule" id="PRU00221"/>
    </source>
</evidence>
<dbReference type="InterPro" id="IPR036322">
    <property type="entry name" value="WD40_repeat_dom_sf"/>
</dbReference>
<evidence type="ECO:0000256" key="1">
    <source>
        <dbReference type="ARBA" id="ARBA00004123"/>
    </source>
</evidence>
<feature type="domain" description="CAF1B/HIR1 beta-propeller" evidence="11">
    <location>
        <begin position="7"/>
        <end position="201"/>
    </location>
</feature>
<feature type="repeat" description="WD" evidence="9">
    <location>
        <begin position="126"/>
        <end position="160"/>
    </location>
</feature>
<keyword evidence="5" id="KW-0227">DNA damage</keyword>
<dbReference type="Gene3D" id="2.130.10.10">
    <property type="entry name" value="YVTN repeat-like/Quinoprotein amine dehydrogenase"/>
    <property type="match status" value="1"/>
</dbReference>
<keyword evidence="7" id="KW-0234">DNA repair</keyword>
<dbReference type="GO" id="GO:0006334">
    <property type="term" value="P:nucleosome assembly"/>
    <property type="evidence" value="ECO:0007669"/>
    <property type="project" value="TreeGrafter"/>
</dbReference>
<dbReference type="SMART" id="SM00320">
    <property type="entry name" value="WD40"/>
    <property type="match status" value="4"/>
</dbReference>
<dbReference type="InterPro" id="IPR001680">
    <property type="entry name" value="WD40_rpt"/>
</dbReference>
<proteinExistence type="inferred from homology"/>
<evidence type="ECO:0000256" key="2">
    <source>
        <dbReference type="ARBA" id="ARBA00007306"/>
    </source>
</evidence>
<feature type="compositionally biased region" description="Polar residues" evidence="10">
    <location>
        <begin position="654"/>
        <end position="678"/>
    </location>
</feature>
<dbReference type="InterPro" id="IPR045145">
    <property type="entry name" value="PTHR15271"/>
</dbReference>
<feature type="compositionally biased region" description="Low complexity" evidence="10">
    <location>
        <begin position="285"/>
        <end position="302"/>
    </location>
</feature>
<feature type="compositionally biased region" description="Basic residues" evidence="10">
    <location>
        <begin position="699"/>
        <end position="709"/>
    </location>
</feature>
<feature type="region of interest" description="Disordered" evidence="10">
    <location>
        <begin position="271"/>
        <end position="302"/>
    </location>
</feature>
<organism evidence="12 13">
    <name type="scientific">Golovinomyces cichoracearum</name>
    <dbReference type="NCBI Taxonomy" id="62708"/>
    <lineage>
        <taxon>Eukaryota</taxon>
        <taxon>Fungi</taxon>
        <taxon>Dikarya</taxon>
        <taxon>Ascomycota</taxon>
        <taxon>Pezizomycotina</taxon>
        <taxon>Leotiomycetes</taxon>
        <taxon>Erysiphales</taxon>
        <taxon>Erysiphaceae</taxon>
        <taxon>Golovinomyces</taxon>
    </lineage>
</organism>
<sequence length="709" mass="77708">MKASPIIVNWHSDTAPIYSADFQPNGKGRLATAGGDNNVRLWRLDVEGEDSRVEYLCTMTKHTQAVNAVRWAPKSDLLASASDDGNVITWVLDTRTPKTGFGEEKNDDKEYWRTKTMVRTMGGSEVYDLAWSPDGTYFITGSMDNVARIYNAQTGHMVRQIAEHQHYVQGVAWDPLNEYIATQSSDRSVHIYSLRTKDGTYTLSNRDDSDKGLGKVAINIKMDLPGRRICNSPAPPDPGFRSQISHGKDLTIDTLGSPVPSCPGTPTSFSLSMNPQSTVSHSRRSSITASSPAILTRRSASPAPSLPLPAVWPMEASPKSLNIGIGVRNANIYVNEMLKSYFRRLTFTPDGSLLLTPAGQFQSHLKNPEEGSKNIYEITNTVYIYTRGGINKPPIAHLPGHKKPPIVVRCSPVYFNPRKTSTETKHLTFDTSSIDHNMTALPEPLTAITKLSHSAMEPPPPLNSNSDSSSQKPPLKTLEYDTPGPPMAFTLPYRMVYAVATEDAVYLYDTQQQTPICIVSNLHCATFTDLSWFLYSPYILSLSNWNRSNDGLILLMTSSDGFCSTLTFGPNELGERYLGEVPNYKNHSSYVSNTPLSTPTAIQPLSPFSSSSHRMVVSASPGRPSSRNRQRTNSLASNSSHAPKNVSGIPFGISLNSTSMSSAPNVTSDNENVSTTSGSKRDAKDSEANDTASNDDRVKKQKKSSPSHN</sequence>
<dbReference type="GO" id="GO:0006335">
    <property type="term" value="P:DNA replication-dependent chromatin assembly"/>
    <property type="evidence" value="ECO:0007669"/>
    <property type="project" value="InterPro"/>
</dbReference>
<protein>
    <submittedName>
        <fullName evidence="12">Putative WD repeat-containing protein C26H5.03</fullName>
    </submittedName>
</protein>
<keyword evidence="8" id="KW-0539">Nucleus</keyword>
<evidence type="ECO:0000256" key="3">
    <source>
        <dbReference type="ARBA" id="ARBA00022574"/>
    </source>
</evidence>
<gene>
    <name evidence="12" type="ORF">GcC1_128002</name>
</gene>
<evidence type="ECO:0000313" key="13">
    <source>
        <dbReference type="Proteomes" id="UP000285405"/>
    </source>
</evidence>
<keyword evidence="3 9" id="KW-0853">WD repeat</keyword>
<comment type="similarity">
    <text evidence="2">Belongs to the WD repeat HIR1 family.</text>
</comment>
<reference evidence="12 13" key="1">
    <citation type="journal article" date="2018" name="BMC Genomics">
        <title>Comparative genome analyses reveal sequence features reflecting distinct modes of host-adaptation between dicot and monocot powdery mildew.</title>
        <authorList>
            <person name="Wu Y."/>
            <person name="Ma X."/>
            <person name="Pan Z."/>
            <person name="Kale S.D."/>
            <person name="Song Y."/>
            <person name="King H."/>
            <person name="Zhang Q."/>
            <person name="Presley C."/>
            <person name="Deng X."/>
            <person name="Wei C.I."/>
            <person name="Xiao S."/>
        </authorList>
    </citation>
    <scope>NUCLEOTIDE SEQUENCE [LARGE SCALE GENOMIC DNA]</scope>
    <source>
        <strain evidence="12">UCSC1</strain>
    </source>
</reference>
<keyword evidence="4" id="KW-0677">Repeat</keyword>
<comment type="caution">
    <text evidence="12">The sequence shown here is derived from an EMBL/GenBank/DDBJ whole genome shotgun (WGS) entry which is preliminary data.</text>
</comment>
<name>A0A420I5J9_9PEZI</name>
<dbReference type="InterPro" id="IPR055410">
    <property type="entry name" value="Beta-prop_CAF1B_HIR1"/>
</dbReference>
<feature type="region of interest" description="Disordered" evidence="10">
    <location>
        <begin position="602"/>
        <end position="709"/>
    </location>
</feature>
<feature type="repeat" description="WD" evidence="9">
    <location>
        <begin position="161"/>
        <end position="202"/>
    </location>
</feature>
<dbReference type="EMBL" id="MCBR01012809">
    <property type="protein sequence ID" value="RKF64922.1"/>
    <property type="molecule type" value="Genomic_DNA"/>
</dbReference>
<feature type="domain" description="CAF1B/HIR1 beta-propeller" evidence="11">
    <location>
        <begin position="328"/>
        <end position="573"/>
    </location>
</feature>
<dbReference type="InterPro" id="IPR015943">
    <property type="entry name" value="WD40/YVTN_repeat-like_dom_sf"/>
</dbReference>
<feature type="compositionally biased region" description="Low complexity" evidence="10">
    <location>
        <begin position="463"/>
        <end position="475"/>
    </location>
</feature>
<dbReference type="Proteomes" id="UP000285405">
    <property type="component" value="Unassembled WGS sequence"/>
</dbReference>
<accession>A0A420I5J9</accession>
<evidence type="ECO:0000256" key="8">
    <source>
        <dbReference type="ARBA" id="ARBA00023242"/>
    </source>
</evidence>
<dbReference type="AlphaFoldDB" id="A0A420I5J9"/>
<dbReference type="PANTHER" id="PTHR15271">
    <property type="entry name" value="CHROMATIN ASSEMBLY FACTOR 1 SUBUNIT B"/>
    <property type="match status" value="1"/>
</dbReference>
<dbReference type="GO" id="GO:0006281">
    <property type="term" value="P:DNA repair"/>
    <property type="evidence" value="ECO:0007669"/>
    <property type="project" value="UniProtKB-KW"/>
</dbReference>
<feature type="repeat" description="WD" evidence="9">
    <location>
        <begin position="59"/>
        <end position="90"/>
    </location>
</feature>
<dbReference type="PANTHER" id="PTHR15271:SF4">
    <property type="entry name" value="CHROMATIN ASSEMBLY FACTOR 1 SUBUNIT B"/>
    <property type="match status" value="1"/>
</dbReference>
<dbReference type="PROSITE" id="PS50082">
    <property type="entry name" value="WD_REPEATS_2"/>
    <property type="match status" value="4"/>
</dbReference>
<evidence type="ECO:0000256" key="6">
    <source>
        <dbReference type="ARBA" id="ARBA00022853"/>
    </source>
</evidence>
<comment type="subcellular location">
    <subcellularLocation>
        <location evidence="1">Nucleus</location>
    </subcellularLocation>
</comment>
<dbReference type="FunFam" id="2.130.10.10:FF:000461">
    <property type="entry name" value="Chromatin assembly factor 1 subunit B"/>
    <property type="match status" value="1"/>
</dbReference>
<evidence type="ECO:0000256" key="7">
    <source>
        <dbReference type="ARBA" id="ARBA00023204"/>
    </source>
</evidence>